<evidence type="ECO:0000313" key="2">
    <source>
        <dbReference type="Proteomes" id="UP000799755"/>
    </source>
</evidence>
<evidence type="ECO:0000313" key="1">
    <source>
        <dbReference type="EMBL" id="KAF2469225.1"/>
    </source>
</evidence>
<keyword evidence="2" id="KW-1185">Reference proteome</keyword>
<accession>A0ACB6QRS1</accession>
<gene>
    <name evidence="1" type="ORF">BDR25DRAFT_356466</name>
</gene>
<reference evidence="1" key="1">
    <citation type="journal article" date="2020" name="Stud. Mycol.">
        <title>101 Dothideomycetes genomes: a test case for predicting lifestyles and emergence of pathogens.</title>
        <authorList>
            <person name="Haridas S."/>
            <person name="Albert R."/>
            <person name="Binder M."/>
            <person name="Bloem J."/>
            <person name="Labutti K."/>
            <person name="Salamov A."/>
            <person name="Andreopoulos B."/>
            <person name="Baker S."/>
            <person name="Barry K."/>
            <person name="Bills G."/>
            <person name="Bluhm B."/>
            <person name="Cannon C."/>
            <person name="Castanera R."/>
            <person name="Culley D."/>
            <person name="Daum C."/>
            <person name="Ezra D."/>
            <person name="Gonzalez J."/>
            <person name="Henrissat B."/>
            <person name="Kuo A."/>
            <person name="Liang C."/>
            <person name="Lipzen A."/>
            <person name="Lutzoni F."/>
            <person name="Magnuson J."/>
            <person name="Mondo S."/>
            <person name="Nolan M."/>
            <person name="Ohm R."/>
            <person name="Pangilinan J."/>
            <person name="Park H.-J."/>
            <person name="Ramirez L."/>
            <person name="Alfaro M."/>
            <person name="Sun H."/>
            <person name="Tritt A."/>
            <person name="Yoshinaga Y."/>
            <person name="Zwiers L.-H."/>
            <person name="Turgeon B."/>
            <person name="Goodwin S."/>
            <person name="Spatafora J."/>
            <person name="Crous P."/>
            <person name="Grigoriev I."/>
        </authorList>
    </citation>
    <scope>NUCLEOTIDE SEQUENCE</scope>
    <source>
        <strain evidence="1">ATCC 200398</strain>
    </source>
</reference>
<name>A0ACB6QRS1_9PLEO</name>
<feature type="non-terminal residue" evidence="1">
    <location>
        <position position="1"/>
    </location>
</feature>
<protein>
    <submittedName>
        <fullName evidence="1">Uncharacterized protein</fullName>
    </submittedName>
</protein>
<organism evidence="1 2">
    <name type="scientific">Lindgomyces ingoldianus</name>
    <dbReference type="NCBI Taxonomy" id="673940"/>
    <lineage>
        <taxon>Eukaryota</taxon>
        <taxon>Fungi</taxon>
        <taxon>Dikarya</taxon>
        <taxon>Ascomycota</taxon>
        <taxon>Pezizomycotina</taxon>
        <taxon>Dothideomycetes</taxon>
        <taxon>Pleosporomycetidae</taxon>
        <taxon>Pleosporales</taxon>
        <taxon>Lindgomycetaceae</taxon>
        <taxon>Lindgomyces</taxon>
    </lineage>
</organism>
<sequence>TNRPHEGGPPPIPPLVARTKGTPNTSHLPPPTLAMEPLWSYKELSGVTHVSETVLRREVDLHLVGDDCLNMDTNPTQLQQCLYAVYILIDMRYEMAGRERELLLAYAEHGHYPGGKANCTQAEKLGDIINGRGIKGQLWERKWESKEEGKKKELPETLAIWPVR</sequence>
<dbReference type="EMBL" id="MU003512">
    <property type="protein sequence ID" value="KAF2469225.1"/>
    <property type="molecule type" value="Genomic_DNA"/>
</dbReference>
<proteinExistence type="predicted"/>
<dbReference type="Proteomes" id="UP000799755">
    <property type="component" value="Unassembled WGS sequence"/>
</dbReference>
<comment type="caution">
    <text evidence="1">The sequence shown here is derived from an EMBL/GenBank/DDBJ whole genome shotgun (WGS) entry which is preliminary data.</text>
</comment>